<evidence type="ECO:0000256" key="1">
    <source>
        <dbReference type="ARBA" id="ARBA00022679"/>
    </source>
</evidence>
<keyword evidence="1 3" id="KW-0808">Transferase</keyword>
<evidence type="ECO:0000313" key="4">
    <source>
        <dbReference type="Proteomes" id="UP001249959"/>
    </source>
</evidence>
<evidence type="ECO:0000256" key="2">
    <source>
        <dbReference type="ARBA" id="ARBA00023315"/>
    </source>
</evidence>
<sequence length="370" mass="41058">MWNTERLVDDGQICLQLRPLTYMRKLRELWVGLQTIEAKWMPYRKDIPADTYILGSVLPSPSLLNSLLQLPEETALYWNKQWIAYRAAAPSTNHTNIHYLQDQPAYIQYPEDLLAANHQALHADIEPNNVDPARYTAHGTTIIHPHNCYIDPSAQLNGTILDASHGPIHIGANVNLQIGTCIQGPAAILEGSVTNLGTKIRPLTTIGPGCKVGGEISASLFFPYSNKAHEGFIGNSIIGSFCNLGALTTCSNVRNDLKNVLIYDYHTNELRDTKSGSFGILMGDFVSTGIHTKFNTGTVVGNHCNISGSQFLPKFVPSLTWGEYPQVKPYRKDRAAENAAAWIRAKKQEIPENLPSIIEQIWKEEANARN</sequence>
<dbReference type="NCBIfam" id="TIGR03991">
    <property type="entry name" value="alt_bact_glmU"/>
    <property type="match status" value="1"/>
</dbReference>
<keyword evidence="2" id="KW-0012">Acyltransferase</keyword>
<keyword evidence="4" id="KW-1185">Reference proteome</keyword>
<dbReference type="InterPro" id="IPR011004">
    <property type="entry name" value="Trimer_LpxA-like_sf"/>
</dbReference>
<dbReference type="Pfam" id="PF13562">
    <property type="entry name" value="NTP_transf_4"/>
    <property type="match status" value="1"/>
</dbReference>
<comment type="caution">
    <text evidence="3">The sequence shown here is derived from an EMBL/GenBank/DDBJ whole genome shotgun (WGS) entry which is preliminary data.</text>
</comment>
<evidence type="ECO:0000313" key="3">
    <source>
        <dbReference type="EMBL" id="MDU0807618.1"/>
    </source>
</evidence>
<proteinExistence type="predicted"/>
<dbReference type="PANTHER" id="PTHR43584">
    <property type="entry name" value="NUCLEOTIDYL TRANSFERASE"/>
    <property type="match status" value="1"/>
</dbReference>
<dbReference type="InterPro" id="IPR023917">
    <property type="entry name" value="Bifunctiontional_GlmU_bac-type"/>
</dbReference>
<gene>
    <name evidence="3" type="ORF">PQG45_01065</name>
</gene>
<dbReference type="PANTHER" id="PTHR43584:SF8">
    <property type="entry name" value="N-ACETYLMURAMATE ALPHA-1-PHOSPHATE URIDYLYLTRANSFERASE"/>
    <property type="match status" value="1"/>
</dbReference>
<protein>
    <submittedName>
        <fullName evidence="3">Sugar nucleotidyl transferase</fullName>
    </submittedName>
</protein>
<dbReference type="Gene3D" id="2.160.10.10">
    <property type="entry name" value="Hexapeptide repeat proteins"/>
    <property type="match status" value="1"/>
</dbReference>
<dbReference type="GO" id="GO:0016740">
    <property type="term" value="F:transferase activity"/>
    <property type="evidence" value="ECO:0007669"/>
    <property type="project" value="UniProtKB-KW"/>
</dbReference>
<dbReference type="EMBL" id="JAVNWW010000001">
    <property type="protein sequence ID" value="MDU0807618.1"/>
    <property type="molecule type" value="Genomic_DNA"/>
</dbReference>
<dbReference type="SUPFAM" id="SSF51161">
    <property type="entry name" value="Trimeric LpxA-like enzymes"/>
    <property type="match status" value="1"/>
</dbReference>
<reference evidence="3 4" key="1">
    <citation type="submission" date="2023-09" db="EMBL/GenBank/DDBJ databases">
        <title>Aquirufa genomes.</title>
        <authorList>
            <person name="Pitt A."/>
        </authorList>
    </citation>
    <scope>NUCLEOTIDE SEQUENCE [LARGE SCALE GENOMIC DNA]</scope>
    <source>
        <strain evidence="3 4">LEOWEIH-7C</strain>
    </source>
</reference>
<accession>A0ABU3TP29</accession>
<dbReference type="InterPro" id="IPR050065">
    <property type="entry name" value="GlmU-like"/>
</dbReference>
<organism evidence="3 4">
    <name type="scientific">Aquirufa regiilacus</name>
    <dbReference type="NCBI Taxonomy" id="3024868"/>
    <lineage>
        <taxon>Bacteria</taxon>
        <taxon>Pseudomonadati</taxon>
        <taxon>Bacteroidota</taxon>
        <taxon>Cytophagia</taxon>
        <taxon>Cytophagales</taxon>
        <taxon>Flectobacillaceae</taxon>
        <taxon>Aquirufa</taxon>
    </lineage>
</organism>
<name>A0ABU3TP29_9BACT</name>
<dbReference type="Proteomes" id="UP001249959">
    <property type="component" value="Unassembled WGS sequence"/>
</dbReference>